<dbReference type="InterPro" id="IPR016032">
    <property type="entry name" value="Sig_transdc_resp-reg_C-effctor"/>
</dbReference>
<keyword evidence="7" id="KW-0175">Coiled coil</keyword>
<keyword evidence="1 6" id="KW-0597">Phosphoprotein</keyword>
<evidence type="ECO:0000256" key="4">
    <source>
        <dbReference type="ARBA" id="ARBA00023125"/>
    </source>
</evidence>
<feature type="coiled-coil region" evidence="7">
    <location>
        <begin position="245"/>
        <end position="272"/>
    </location>
</feature>
<comment type="caution">
    <text evidence="9">The sequence shown here is derived from an EMBL/GenBank/DDBJ whole genome shotgun (WGS) entry which is preliminary data.</text>
</comment>
<dbReference type="GO" id="GO:0005829">
    <property type="term" value="C:cytosol"/>
    <property type="evidence" value="ECO:0007669"/>
    <property type="project" value="TreeGrafter"/>
</dbReference>
<evidence type="ECO:0000259" key="8">
    <source>
        <dbReference type="PROSITE" id="PS50110"/>
    </source>
</evidence>
<name>A0A9X2SAH4_9BACL</name>
<keyword evidence="10" id="KW-1185">Reference proteome</keyword>
<evidence type="ECO:0000256" key="2">
    <source>
        <dbReference type="ARBA" id="ARBA00023012"/>
    </source>
</evidence>
<dbReference type="EMBL" id="JANIPJ010000019">
    <property type="protein sequence ID" value="MCR2806689.1"/>
    <property type="molecule type" value="Genomic_DNA"/>
</dbReference>
<feature type="modified residue" description="4-aspartylphosphate" evidence="6">
    <location>
        <position position="57"/>
    </location>
</feature>
<dbReference type="InterPro" id="IPR039420">
    <property type="entry name" value="WalR-like"/>
</dbReference>
<dbReference type="SMART" id="SM01043">
    <property type="entry name" value="BTAD"/>
    <property type="match status" value="1"/>
</dbReference>
<dbReference type="PANTHER" id="PTHR48111">
    <property type="entry name" value="REGULATOR OF RPOS"/>
    <property type="match status" value="1"/>
</dbReference>
<dbReference type="Pfam" id="PF03704">
    <property type="entry name" value="BTAD"/>
    <property type="match status" value="1"/>
</dbReference>
<gene>
    <name evidence="9" type="ORF">NQZ67_22665</name>
</gene>
<keyword evidence="5" id="KW-0804">Transcription</keyword>
<keyword evidence="4" id="KW-0238">DNA-binding</keyword>
<evidence type="ECO:0000313" key="10">
    <source>
        <dbReference type="Proteomes" id="UP001141950"/>
    </source>
</evidence>
<proteinExistence type="predicted"/>
<dbReference type="SUPFAM" id="SSF48452">
    <property type="entry name" value="TPR-like"/>
    <property type="match status" value="1"/>
</dbReference>
<dbReference type="PROSITE" id="PS50110">
    <property type="entry name" value="RESPONSE_REGULATORY"/>
    <property type="match status" value="1"/>
</dbReference>
<dbReference type="InterPro" id="IPR001789">
    <property type="entry name" value="Sig_transdc_resp-reg_receiver"/>
</dbReference>
<dbReference type="RefSeq" id="WP_257450400.1">
    <property type="nucleotide sequence ID" value="NZ_JANIPJ010000019.1"/>
</dbReference>
<evidence type="ECO:0000256" key="5">
    <source>
        <dbReference type="ARBA" id="ARBA00023163"/>
    </source>
</evidence>
<dbReference type="GO" id="GO:0000156">
    <property type="term" value="F:phosphorelay response regulator activity"/>
    <property type="evidence" value="ECO:0007669"/>
    <property type="project" value="TreeGrafter"/>
</dbReference>
<evidence type="ECO:0000313" key="9">
    <source>
        <dbReference type="EMBL" id="MCR2806689.1"/>
    </source>
</evidence>
<dbReference type="Gene3D" id="1.25.40.10">
    <property type="entry name" value="Tetratricopeptide repeat domain"/>
    <property type="match status" value="1"/>
</dbReference>
<keyword evidence="3" id="KW-0805">Transcription regulation</keyword>
<dbReference type="GO" id="GO:0000976">
    <property type="term" value="F:transcription cis-regulatory region binding"/>
    <property type="evidence" value="ECO:0007669"/>
    <property type="project" value="TreeGrafter"/>
</dbReference>
<dbReference type="AlphaFoldDB" id="A0A9X2SAH4"/>
<evidence type="ECO:0000256" key="3">
    <source>
        <dbReference type="ARBA" id="ARBA00023015"/>
    </source>
</evidence>
<accession>A0A9X2SAH4</accession>
<dbReference type="Gene3D" id="3.40.50.2300">
    <property type="match status" value="1"/>
</dbReference>
<dbReference type="GO" id="GO:0006355">
    <property type="term" value="P:regulation of DNA-templated transcription"/>
    <property type="evidence" value="ECO:0007669"/>
    <property type="project" value="InterPro"/>
</dbReference>
<evidence type="ECO:0000256" key="6">
    <source>
        <dbReference type="PROSITE-ProRule" id="PRU00169"/>
    </source>
</evidence>
<keyword evidence="2" id="KW-0902">Two-component regulatory system</keyword>
<dbReference type="SMART" id="SM00448">
    <property type="entry name" value="REC"/>
    <property type="match status" value="1"/>
</dbReference>
<organism evidence="9 10">
    <name type="scientific">Paenibacillus soyae</name>
    <dbReference type="NCBI Taxonomy" id="2969249"/>
    <lineage>
        <taxon>Bacteria</taxon>
        <taxon>Bacillati</taxon>
        <taxon>Bacillota</taxon>
        <taxon>Bacilli</taxon>
        <taxon>Bacillales</taxon>
        <taxon>Paenibacillaceae</taxon>
        <taxon>Paenibacillus</taxon>
    </lineage>
</organism>
<dbReference type="InterPro" id="IPR036388">
    <property type="entry name" value="WH-like_DNA-bd_sf"/>
</dbReference>
<feature type="domain" description="Response regulatory" evidence="8">
    <location>
        <begin position="2"/>
        <end position="120"/>
    </location>
</feature>
<evidence type="ECO:0000256" key="7">
    <source>
        <dbReference type="SAM" id="Coils"/>
    </source>
</evidence>
<dbReference type="PANTHER" id="PTHR48111:SF1">
    <property type="entry name" value="TWO-COMPONENT RESPONSE REGULATOR ORR33"/>
    <property type="match status" value="1"/>
</dbReference>
<dbReference type="InterPro" id="IPR011990">
    <property type="entry name" value="TPR-like_helical_dom_sf"/>
</dbReference>
<dbReference type="SUPFAM" id="SSF46894">
    <property type="entry name" value="C-terminal effector domain of the bipartite response regulators"/>
    <property type="match status" value="1"/>
</dbReference>
<dbReference type="SUPFAM" id="SSF52172">
    <property type="entry name" value="CheY-like"/>
    <property type="match status" value="1"/>
</dbReference>
<protein>
    <submittedName>
        <fullName evidence="9">Response regulator</fullName>
    </submittedName>
</protein>
<dbReference type="GO" id="GO:0032993">
    <property type="term" value="C:protein-DNA complex"/>
    <property type="evidence" value="ECO:0007669"/>
    <property type="project" value="TreeGrafter"/>
</dbReference>
<dbReference type="InterPro" id="IPR005158">
    <property type="entry name" value="BTAD"/>
</dbReference>
<sequence>MKLMIIDDEALALAHLENMLHAASEHFSLPIEVSPFQLAEDALREAPAIKPDVVFLDIHMPGKSGLQTAIDMQEGLPQTDIVFVTAYDEYAVQAFDINAMDYILKPYTLERVVKTLERIVSRRVMASKKPAEAQGEMPFKQRIHSFRTIRFEKAGLEPELPKWRTSKAQELFSYLLHRRGEVVLKSTIMELLTPELEPKKATTQLYTVVYQIRQCLRQFGLDVTINNSSIQEGYVLNTGATIVASEEWEQRLEQLQMRSSETAAEAERLLEQYDGDYLEDHDYVWAENERERLRQVWLTHARRLAAYYMRESDWNAALTLYERIQSFEPYNEEEGLITLQLLERCNQHDKVGLHYRKLQEVFVDDLGISMPSVLEKWYANWRLNL</sequence>
<dbReference type="Pfam" id="PF00072">
    <property type="entry name" value="Response_reg"/>
    <property type="match status" value="1"/>
</dbReference>
<dbReference type="Gene3D" id="1.10.10.10">
    <property type="entry name" value="Winged helix-like DNA-binding domain superfamily/Winged helix DNA-binding domain"/>
    <property type="match status" value="1"/>
</dbReference>
<reference evidence="9" key="1">
    <citation type="submission" date="2022-08" db="EMBL/GenBank/DDBJ databases">
        <title>The genomic sequence of strain Paenibacillus sp. SCIV0701.</title>
        <authorList>
            <person name="Zhao H."/>
        </authorList>
    </citation>
    <scope>NUCLEOTIDE SEQUENCE</scope>
    <source>
        <strain evidence="9">SCIV0701</strain>
    </source>
</reference>
<evidence type="ECO:0000256" key="1">
    <source>
        <dbReference type="ARBA" id="ARBA00022553"/>
    </source>
</evidence>
<dbReference type="InterPro" id="IPR011006">
    <property type="entry name" value="CheY-like_superfamily"/>
</dbReference>
<dbReference type="Proteomes" id="UP001141950">
    <property type="component" value="Unassembled WGS sequence"/>
</dbReference>